<reference evidence="2 3" key="1">
    <citation type="submission" date="2017-04" db="EMBL/GenBank/DDBJ databases">
        <authorList>
            <person name="Afonso C.L."/>
            <person name="Miller P.J."/>
            <person name="Scott M.A."/>
            <person name="Spackman E."/>
            <person name="Goraichik I."/>
            <person name="Dimitrov K.M."/>
            <person name="Suarez D.L."/>
            <person name="Swayne D.E."/>
        </authorList>
    </citation>
    <scope>NUCLEOTIDE SEQUENCE [LARGE SCALE GENOMIC DNA]</scope>
    <source>
        <strain evidence="2 3">DSM 43828</strain>
    </source>
</reference>
<dbReference type="Proteomes" id="UP000192674">
    <property type="component" value="Unassembled WGS sequence"/>
</dbReference>
<feature type="chain" id="PRO_5010744496" evidence="1">
    <location>
        <begin position="26"/>
        <end position="257"/>
    </location>
</feature>
<protein>
    <submittedName>
        <fullName evidence="2">Polysaccharide lyase</fullName>
    </submittedName>
</protein>
<dbReference type="EMBL" id="FWXV01000020">
    <property type="protein sequence ID" value="SMD27107.1"/>
    <property type="molecule type" value="Genomic_DNA"/>
</dbReference>
<organism evidence="2 3">
    <name type="scientific">Kibdelosporangium aridum</name>
    <dbReference type="NCBI Taxonomy" id="2030"/>
    <lineage>
        <taxon>Bacteria</taxon>
        <taxon>Bacillati</taxon>
        <taxon>Actinomycetota</taxon>
        <taxon>Actinomycetes</taxon>
        <taxon>Pseudonocardiales</taxon>
        <taxon>Pseudonocardiaceae</taxon>
        <taxon>Kibdelosporangium</taxon>
    </lineage>
</organism>
<accession>A0A1W2FYS0</accession>
<proteinExistence type="predicted"/>
<dbReference type="AlphaFoldDB" id="A0A1W2FYS0"/>
<keyword evidence="2" id="KW-0456">Lyase</keyword>
<name>A0A1W2FYS0_KIBAR</name>
<dbReference type="OrthoDB" id="5699564at2"/>
<evidence type="ECO:0000313" key="3">
    <source>
        <dbReference type="Proteomes" id="UP000192674"/>
    </source>
</evidence>
<feature type="signal peptide" evidence="1">
    <location>
        <begin position="1"/>
        <end position="25"/>
    </location>
</feature>
<keyword evidence="3" id="KW-1185">Reference proteome</keyword>
<evidence type="ECO:0000313" key="2">
    <source>
        <dbReference type="EMBL" id="SMD27107.1"/>
    </source>
</evidence>
<dbReference type="InterPro" id="IPR025975">
    <property type="entry name" value="Polysacc_lyase"/>
</dbReference>
<dbReference type="Gene3D" id="2.60.120.200">
    <property type="match status" value="1"/>
</dbReference>
<dbReference type="Pfam" id="PF14099">
    <property type="entry name" value="Polysacc_lyase"/>
    <property type="match status" value="1"/>
</dbReference>
<sequence length="257" mass="28303">MGIKRRRVLLGTAAVPLLGATPAVADVTPQSVIWDGDPARGTSVFDGLERDPGSITVANDPQGTFGRCFRYQTQDWSNGKERCESRGLRNPDGSVLRLNSAYEGRTLYMGWRALWNVNPNNAWIAVYQLHISGASGGQAKSGPFVLRTVGDGMLHFQLTAPAGATRHIWSTRFPVNQWNRIVVGMRVSRGGDGWVEFWWNGVQQRFSNGQTRYPCPTLWGSHINHKWGVYRSGSNSGTSVAFLNRARLGTTLADVAL</sequence>
<dbReference type="GO" id="GO:0016829">
    <property type="term" value="F:lyase activity"/>
    <property type="evidence" value="ECO:0007669"/>
    <property type="project" value="UniProtKB-KW"/>
</dbReference>
<evidence type="ECO:0000256" key="1">
    <source>
        <dbReference type="SAM" id="SignalP"/>
    </source>
</evidence>
<gene>
    <name evidence="2" type="ORF">SAMN05661093_10704</name>
</gene>
<keyword evidence="1" id="KW-0732">Signal</keyword>
<dbReference type="RefSeq" id="WP_033393862.1">
    <property type="nucleotide sequence ID" value="NZ_FWXV01000020.1"/>
</dbReference>